<sequence length="362" mass="38825">MGPAERNVVQAMSILQLLALVSQQCNQEGNAFIRLSAMECIQACCVIWQMQHGVCIPGCRSNQIENNGKCEDVVAPGQKLRSQQQCAGGSQCINEVNLDRIIKVHLPIQYANNNGVCLTIRSSPQGDCQNGEQCVGGSTCHDGKCVCPTGTSWINGQCFTPMTCLRRLLVTGSSVWRWVNVPGHQGSQVCACPSPLQAINNTCQYPPTGVLPGGACPTGRERCLGGSACQQGLCTCPLGTVVQGSECAVVERAVAGQPCSASKRCTGYAIVCKVCALSSPLIAQMVSVSDRTLYWLEPLALIEKHVQKTLTATIIRLHLHGSTINVNGVCRNSQTGGKEQLVSQLEGTLRQWRITLNFYMGT</sequence>
<dbReference type="WBParaSite" id="jg3776">
    <property type="protein sequence ID" value="jg3776"/>
    <property type="gene ID" value="jg3776"/>
</dbReference>
<proteinExistence type="predicted"/>
<dbReference type="PANTHER" id="PTHR37157">
    <property type="entry name" value="PRION-LIKE-(Q/N-RICH) DOMAIN-BEARING PROTEIN 25"/>
    <property type="match status" value="1"/>
</dbReference>
<evidence type="ECO:0000313" key="4">
    <source>
        <dbReference type="WBParaSite" id="jg3776"/>
    </source>
</evidence>
<name>A0A915ECA5_9BILA</name>
<feature type="domain" description="EB" evidence="2">
    <location>
        <begin position="109"/>
        <end position="158"/>
    </location>
</feature>
<organism evidence="3 4">
    <name type="scientific">Ditylenchus dipsaci</name>
    <dbReference type="NCBI Taxonomy" id="166011"/>
    <lineage>
        <taxon>Eukaryota</taxon>
        <taxon>Metazoa</taxon>
        <taxon>Ecdysozoa</taxon>
        <taxon>Nematoda</taxon>
        <taxon>Chromadorea</taxon>
        <taxon>Rhabditida</taxon>
        <taxon>Tylenchina</taxon>
        <taxon>Tylenchomorpha</taxon>
        <taxon>Sphaerularioidea</taxon>
        <taxon>Anguinidae</taxon>
        <taxon>Anguininae</taxon>
        <taxon>Ditylenchus</taxon>
    </lineage>
</organism>
<dbReference type="AlphaFoldDB" id="A0A915ECA5"/>
<dbReference type="PANTHER" id="PTHR37157:SF2">
    <property type="entry name" value="EB DOMAIN-CONTAINING PROTEIN-RELATED"/>
    <property type="match status" value="1"/>
</dbReference>
<evidence type="ECO:0000256" key="1">
    <source>
        <dbReference type="SAM" id="SignalP"/>
    </source>
</evidence>
<dbReference type="Pfam" id="PF01683">
    <property type="entry name" value="EB"/>
    <property type="match status" value="2"/>
</dbReference>
<keyword evidence="1" id="KW-0732">Signal</keyword>
<protein>
    <submittedName>
        <fullName evidence="4">EB domain-containing protein</fullName>
    </submittedName>
</protein>
<feature type="signal peptide" evidence="1">
    <location>
        <begin position="1"/>
        <end position="23"/>
    </location>
</feature>
<evidence type="ECO:0000313" key="3">
    <source>
        <dbReference type="Proteomes" id="UP000887574"/>
    </source>
</evidence>
<accession>A0A915ECA5</accession>
<dbReference type="Proteomes" id="UP000887574">
    <property type="component" value="Unplaced"/>
</dbReference>
<feature type="domain" description="EB" evidence="2">
    <location>
        <begin position="192"/>
        <end position="247"/>
    </location>
</feature>
<feature type="chain" id="PRO_5037470982" evidence="1">
    <location>
        <begin position="24"/>
        <end position="362"/>
    </location>
</feature>
<dbReference type="InterPro" id="IPR006149">
    <property type="entry name" value="EB_dom"/>
</dbReference>
<reference evidence="4" key="1">
    <citation type="submission" date="2022-11" db="UniProtKB">
        <authorList>
            <consortium name="WormBaseParasite"/>
        </authorList>
    </citation>
    <scope>IDENTIFICATION</scope>
</reference>
<evidence type="ECO:0000259" key="2">
    <source>
        <dbReference type="Pfam" id="PF01683"/>
    </source>
</evidence>
<keyword evidence="3" id="KW-1185">Reference proteome</keyword>